<evidence type="ECO:0000313" key="2">
    <source>
        <dbReference type="EMBL" id="QHT06037.1"/>
    </source>
</evidence>
<keyword evidence="1" id="KW-1133">Transmembrane helix</keyword>
<name>A0A6C0CP77_9ZZZZ</name>
<feature type="transmembrane region" description="Helical" evidence="1">
    <location>
        <begin position="29"/>
        <end position="48"/>
    </location>
</feature>
<proteinExistence type="predicted"/>
<organism evidence="2">
    <name type="scientific">viral metagenome</name>
    <dbReference type="NCBI Taxonomy" id="1070528"/>
    <lineage>
        <taxon>unclassified sequences</taxon>
        <taxon>metagenomes</taxon>
        <taxon>organismal metagenomes</taxon>
    </lineage>
</organism>
<accession>A0A6C0CP77</accession>
<sequence length="164" mass="18847">MEQIKLNSIIKTPIDDDLGNVYQYIKNNFGSILLVVIGFFMVMAYTAINNITFEQNEKELDKKFIIENFKEYNTNNNSSLEDKSKLLAAKEKSVNSTCEGKLSVIDSKCKKHKYQSVCTAYDCCNWGKKDNKMMCVGGGKDGPTFDANAFDYYYYRNKKINKKK</sequence>
<keyword evidence="1" id="KW-0812">Transmembrane</keyword>
<dbReference type="EMBL" id="MN739462">
    <property type="protein sequence ID" value="QHT06037.1"/>
    <property type="molecule type" value="Genomic_DNA"/>
</dbReference>
<keyword evidence="1" id="KW-0472">Membrane</keyword>
<evidence type="ECO:0000256" key="1">
    <source>
        <dbReference type="SAM" id="Phobius"/>
    </source>
</evidence>
<protein>
    <submittedName>
        <fullName evidence="2">Uncharacterized protein</fullName>
    </submittedName>
</protein>
<reference evidence="2" key="1">
    <citation type="journal article" date="2020" name="Nature">
        <title>Giant virus diversity and host interactions through global metagenomics.</title>
        <authorList>
            <person name="Schulz F."/>
            <person name="Roux S."/>
            <person name="Paez-Espino D."/>
            <person name="Jungbluth S."/>
            <person name="Walsh D.A."/>
            <person name="Denef V.J."/>
            <person name="McMahon K.D."/>
            <person name="Konstantinidis K.T."/>
            <person name="Eloe-Fadrosh E.A."/>
            <person name="Kyrpides N.C."/>
            <person name="Woyke T."/>
        </authorList>
    </citation>
    <scope>NUCLEOTIDE SEQUENCE</scope>
    <source>
        <strain evidence="2">GVMAG-M-3300021425-14</strain>
    </source>
</reference>
<dbReference type="AlphaFoldDB" id="A0A6C0CP77"/>